<dbReference type="Proteomes" id="UP000887013">
    <property type="component" value="Unassembled WGS sequence"/>
</dbReference>
<reference evidence="1" key="1">
    <citation type="submission" date="2020-08" db="EMBL/GenBank/DDBJ databases">
        <title>Multicomponent nature underlies the extraordinary mechanical properties of spider dragline silk.</title>
        <authorList>
            <person name="Kono N."/>
            <person name="Nakamura H."/>
            <person name="Mori M."/>
            <person name="Yoshida Y."/>
            <person name="Ohtoshi R."/>
            <person name="Malay A.D."/>
            <person name="Moran D.A.P."/>
            <person name="Tomita M."/>
            <person name="Numata K."/>
            <person name="Arakawa K."/>
        </authorList>
    </citation>
    <scope>NUCLEOTIDE SEQUENCE</scope>
</reference>
<sequence>MNTSICQVCNVKLEYDEAITSHRCWIITDEYCDEYGNLKRNILRSAVESQVSSTAAFARNHIEKRFVMRNDIFQIGKYQNVTEISEKILKNSSDCIENPNFFNALCELDPIFDSNSEQQSTNDECRSEQTIPRSKHPLPSISVPFPHDKNFYKFPTDPSYSIQVRFQDIISKETYFAPDKVSNFDMSSSISLRKFSQSRTYNLDRYILPVLPSNTMSASNTTHDDRLNRDSINHQAFLK</sequence>
<name>A0A8X6NLX4_NEPPI</name>
<keyword evidence="2" id="KW-1185">Reference proteome</keyword>
<evidence type="ECO:0000313" key="2">
    <source>
        <dbReference type="Proteomes" id="UP000887013"/>
    </source>
</evidence>
<comment type="caution">
    <text evidence="1">The sequence shown here is derived from an EMBL/GenBank/DDBJ whole genome shotgun (WGS) entry which is preliminary data.</text>
</comment>
<proteinExistence type="predicted"/>
<dbReference type="AlphaFoldDB" id="A0A8X6NLX4"/>
<protein>
    <submittedName>
        <fullName evidence="1">Uncharacterized protein</fullName>
    </submittedName>
</protein>
<feature type="non-terminal residue" evidence="1">
    <location>
        <position position="239"/>
    </location>
</feature>
<dbReference type="EMBL" id="BMAW01011001">
    <property type="protein sequence ID" value="GFT21452.1"/>
    <property type="molecule type" value="Genomic_DNA"/>
</dbReference>
<gene>
    <name evidence="1" type="ORF">NPIL_676151</name>
</gene>
<organism evidence="1 2">
    <name type="scientific">Nephila pilipes</name>
    <name type="common">Giant wood spider</name>
    <name type="synonym">Nephila maculata</name>
    <dbReference type="NCBI Taxonomy" id="299642"/>
    <lineage>
        <taxon>Eukaryota</taxon>
        <taxon>Metazoa</taxon>
        <taxon>Ecdysozoa</taxon>
        <taxon>Arthropoda</taxon>
        <taxon>Chelicerata</taxon>
        <taxon>Arachnida</taxon>
        <taxon>Araneae</taxon>
        <taxon>Araneomorphae</taxon>
        <taxon>Entelegynae</taxon>
        <taxon>Araneoidea</taxon>
        <taxon>Nephilidae</taxon>
        <taxon>Nephila</taxon>
    </lineage>
</organism>
<accession>A0A8X6NLX4</accession>
<evidence type="ECO:0000313" key="1">
    <source>
        <dbReference type="EMBL" id="GFT21452.1"/>
    </source>
</evidence>